<keyword evidence="8" id="KW-0007">Acetylation</keyword>
<evidence type="ECO:0000256" key="2">
    <source>
        <dbReference type="ARBA" id="ARBA00005854"/>
    </source>
</evidence>
<dbReference type="InterPro" id="IPR045626">
    <property type="entry name" value="PGDH_ASB_dom"/>
</dbReference>
<organism evidence="16 17">
    <name type="scientific">Desmophyllum pertusum</name>
    <dbReference type="NCBI Taxonomy" id="174260"/>
    <lineage>
        <taxon>Eukaryota</taxon>
        <taxon>Metazoa</taxon>
        <taxon>Cnidaria</taxon>
        <taxon>Anthozoa</taxon>
        <taxon>Hexacorallia</taxon>
        <taxon>Scleractinia</taxon>
        <taxon>Caryophylliina</taxon>
        <taxon>Caryophylliidae</taxon>
        <taxon>Desmophyllum</taxon>
    </lineage>
</organism>
<comment type="similarity">
    <text evidence="2 12">Belongs to the D-isomer specific 2-hydroxyacid dehydrogenase family.</text>
</comment>
<feature type="domain" description="D-3-phosphoglycerate dehydrogenase ASB" evidence="15">
    <location>
        <begin position="237"/>
        <end position="352"/>
    </location>
</feature>
<dbReference type="InterPro" id="IPR029753">
    <property type="entry name" value="D-isomer_DH_CS"/>
</dbReference>
<dbReference type="GO" id="GO:0051287">
    <property type="term" value="F:NAD binding"/>
    <property type="evidence" value="ECO:0007669"/>
    <property type="project" value="InterPro"/>
</dbReference>
<evidence type="ECO:0000259" key="13">
    <source>
        <dbReference type="Pfam" id="PF00389"/>
    </source>
</evidence>
<dbReference type="FunFam" id="3.40.50.720:FF:000021">
    <property type="entry name" value="D-3-phosphoglycerate dehydrogenase"/>
    <property type="match status" value="1"/>
</dbReference>
<dbReference type="Pfam" id="PF19304">
    <property type="entry name" value="PGDH_inter"/>
    <property type="match status" value="1"/>
</dbReference>
<keyword evidence="6" id="KW-0597">Phosphoprotein</keyword>
<evidence type="ECO:0000313" key="16">
    <source>
        <dbReference type="EMBL" id="KAJ7384166.1"/>
    </source>
</evidence>
<dbReference type="Pfam" id="PF00389">
    <property type="entry name" value="2-Hacid_dh"/>
    <property type="match status" value="1"/>
</dbReference>
<comment type="catalytic activity">
    <reaction evidence="11">
        <text>(2R)-3-phosphoglycerate + NAD(+) = 3-phosphooxypyruvate + NADH + H(+)</text>
        <dbReference type="Rhea" id="RHEA:12641"/>
        <dbReference type="ChEBI" id="CHEBI:15378"/>
        <dbReference type="ChEBI" id="CHEBI:18110"/>
        <dbReference type="ChEBI" id="CHEBI:57540"/>
        <dbReference type="ChEBI" id="CHEBI:57945"/>
        <dbReference type="ChEBI" id="CHEBI:58272"/>
        <dbReference type="EC" id="1.1.1.95"/>
    </reaction>
</comment>
<feature type="domain" description="D-isomer specific 2-hydroxyacid dehydrogenase NAD-binding" evidence="14">
    <location>
        <begin position="18"/>
        <end position="192"/>
    </location>
</feature>
<evidence type="ECO:0000256" key="5">
    <source>
        <dbReference type="ARBA" id="ARBA00021582"/>
    </source>
</evidence>
<dbReference type="Gene3D" id="3.40.50.720">
    <property type="entry name" value="NAD(P)-binding Rossmann-like Domain"/>
    <property type="match status" value="1"/>
</dbReference>
<comment type="subunit">
    <text evidence="3">Homotetramer.</text>
</comment>
<keyword evidence="10" id="KW-0520">NAD</keyword>
<dbReference type="FunFam" id="3.40.50.720:FF:000616">
    <property type="entry name" value="D-3-phosphoglycerate dehydrogenase 2 chloroplastic"/>
    <property type="match status" value="1"/>
</dbReference>
<keyword evidence="7" id="KW-0028">Amino-acid biosynthesis</keyword>
<accession>A0A9W9ZM00</accession>
<dbReference type="SUPFAM" id="SSF143548">
    <property type="entry name" value="Serine metabolism enzymes domain"/>
    <property type="match status" value="1"/>
</dbReference>
<dbReference type="Pfam" id="PF02826">
    <property type="entry name" value="2-Hacid_dh_C"/>
    <property type="match status" value="1"/>
</dbReference>
<dbReference type="SUPFAM" id="SSF51735">
    <property type="entry name" value="NAD(P)-binding Rossmann-fold domains"/>
    <property type="match status" value="1"/>
</dbReference>
<dbReference type="EMBL" id="MU825890">
    <property type="protein sequence ID" value="KAJ7384166.1"/>
    <property type="molecule type" value="Genomic_DNA"/>
</dbReference>
<reference evidence="16" key="1">
    <citation type="submission" date="2023-01" db="EMBL/GenBank/DDBJ databases">
        <title>Genome assembly of the deep-sea coral Lophelia pertusa.</title>
        <authorList>
            <person name="Herrera S."/>
            <person name="Cordes E."/>
        </authorList>
    </citation>
    <scope>NUCLEOTIDE SEQUENCE</scope>
    <source>
        <strain evidence="16">USNM1676648</strain>
        <tissue evidence="16">Polyp</tissue>
    </source>
</reference>
<name>A0A9W9ZM00_9CNID</name>
<keyword evidence="17" id="KW-1185">Reference proteome</keyword>
<dbReference type="EC" id="1.1.1.95" evidence="4"/>
<dbReference type="CDD" id="cd12173">
    <property type="entry name" value="PGDH_4"/>
    <property type="match status" value="1"/>
</dbReference>
<dbReference type="PANTHER" id="PTHR42938:SF22">
    <property type="entry name" value="D-3-PHOSPHOGLYCERATE DEHYDROGENASE"/>
    <property type="match status" value="1"/>
</dbReference>
<evidence type="ECO:0000256" key="10">
    <source>
        <dbReference type="ARBA" id="ARBA00023027"/>
    </source>
</evidence>
<evidence type="ECO:0000259" key="14">
    <source>
        <dbReference type="Pfam" id="PF02826"/>
    </source>
</evidence>
<dbReference type="InterPro" id="IPR036291">
    <property type="entry name" value="NAD(P)-bd_dom_sf"/>
</dbReference>
<dbReference type="PANTHER" id="PTHR42938">
    <property type="entry name" value="FORMATE DEHYDROGENASE 1"/>
    <property type="match status" value="1"/>
</dbReference>
<evidence type="ECO:0000259" key="15">
    <source>
        <dbReference type="Pfam" id="PF19304"/>
    </source>
</evidence>
<comment type="caution">
    <text evidence="16">The sequence shown here is derived from an EMBL/GenBank/DDBJ whole genome shotgun (WGS) entry which is preliminary data.</text>
</comment>
<proteinExistence type="inferred from homology"/>
<dbReference type="Proteomes" id="UP001163046">
    <property type="component" value="Unassembled WGS sequence"/>
</dbReference>
<evidence type="ECO:0000256" key="7">
    <source>
        <dbReference type="ARBA" id="ARBA00022605"/>
    </source>
</evidence>
<evidence type="ECO:0000256" key="4">
    <source>
        <dbReference type="ARBA" id="ARBA00013143"/>
    </source>
</evidence>
<dbReference type="Gene3D" id="3.30.1330.90">
    <property type="entry name" value="D-3-phosphoglycerate dehydrogenase, domain 3"/>
    <property type="match status" value="1"/>
</dbReference>
<comment type="pathway">
    <text evidence="1">Amino-acid biosynthesis; L-serine biosynthesis; L-serine from 3-phospho-D-glycerate: step 1/3.</text>
</comment>
<dbReference type="InterPro" id="IPR006140">
    <property type="entry name" value="D-isomer_DH_NAD-bd"/>
</dbReference>
<evidence type="ECO:0000256" key="8">
    <source>
        <dbReference type="ARBA" id="ARBA00022990"/>
    </source>
</evidence>
<dbReference type="OrthoDB" id="1621027at2759"/>
<dbReference type="InterPro" id="IPR006139">
    <property type="entry name" value="D-isomer_2_OHA_DH_cat_dom"/>
</dbReference>
<evidence type="ECO:0000313" key="17">
    <source>
        <dbReference type="Proteomes" id="UP001163046"/>
    </source>
</evidence>
<evidence type="ECO:0000256" key="3">
    <source>
        <dbReference type="ARBA" id="ARBA00011881"/>
    </source>
</evidence>
<sequence length="421" mass="43753">MNTPGGNTISAAEQTCVLISTLARHIPQAAASMKEGKWDRKKYMGSELLGKTLAIVGLGRIGREVAHRMQSYGVTTIGYDPLVPADEAAQYNIEWMELDKLWPKADYITVHTPLIPQTKGLLGDRTFPLCKKGVCVVNCARGGIIDEASLLRALESGQCSGAGLDVFETEPPTGVSAQLVQHPNVIACPHLGASTVEAQTRVAKEIAEQFVDAVQGKSLFGVINAAFLTEALKPQAQPWLSLGDKLGKVATCLAQGKVAKVTVTTLGAEMKPAGRYITAAVSAGILGGSDVNLVNSAVISKEKGCEVSSSHVDTVGLPYAGAVSVTVNSDSKDTTITGAVVGIGVPVLVKINSLVFCGAVPLSGNLFFVKGNPGKVLADLVPKFGDNGAINYVHVAGGGAESIVVVSTSSRISADYPCVSL</sequence>
<dbReference type="InterPro" id="IPR029752">
    <property type="entry name" value="D-isomer_DH_CS1"/>
</dbReference>
<dbReference type="GO" id="GO:0008652">
    <property type="term" value="P:amino acid biosynthetic process"/>
    <property type="evidence" value="ECO:0007669"/>
    <property type="project" value="UniProtKB-KW"/>
</dbReference>
<protein>
    <recommendedName>
        <fullName evidence="5">D-3-phosphoglycerate dehydrogenase</fullName>
        <ecNumber evidence="4">1.1.1.95</ecNumber>
    </recommendedName>
</protein>
<dbReference type="PROSITE" id="PS00671">
    <property type="entry name" value="D_2_HYDROXYACID_DH_3"/>
    <property type="match status" value="1"/>
</dbReference>
<evidence type="ECO:0000256" key="12">
    <source>
        <dbReference type="RuleBase" id="RU003719"/>
    </source>
</evidence>
<evidence type="ECO:0000256" key="1">
    <source>
        <dbReference type="ARBA" id="ARBA00005216"/>
    </source>
</evidence>
<dbReference type="InterPro" id="IPR029009">
    <property type="entry name" value="ASB_dom_sf"/>
</dbReference>
<gene>
    <name evidence="16" type="ORF">OS493_023495</name>
</gene>
<keyword evidence="9 12" id="KW-0560">Oxidoreductase</keyword>
<feature type="domain" description="D-isomer specific 2-hydroxyacid dehydrogenase catalytic" evidence="13">
    <location>
        <begin position="1"/>
        <end position="224"/>
    </location>
</feature>
<dbReference type="AlphaFoldDB" id="A0A9W9ZM00"/>
<evidence type="ECO:0000256" key="11">
    <source>
        <dbReference type="ARBA" id="ARBA00048731"/>
    </source>
</evidence>
<dbReference type="GO" id="GO:0004617">
    <property type="term" value="F:phosphoglycerate dehydrogenase activity"/>
    <property type="evidence" value="ECO:0007669"/>
    <property type="project" value="UniProtKB-EC"/>
</dbReference>
<dbReference type="PROSITE" id="PS00065">
    <property type="entry name" value="D_2_HYDROXYACID_DH_1"/>
    <property type="match status" value="1"/>
</dbReference>
<evidence type="ECO:0000256" key="6">
    <source>
        <dbReference type="ARBA" id="ARBA00022553"/>
    </source>
</evidence>
<evidence type="ECO:0000256" key="9">
    <source>
        <dbReference type="ARBA" id="ARBA00023002"/>
    </source>
</evidence>